<feature type="compositionally biased region" description="Basic and acidic residues" evidence="8">
    <location>
        <begin position="653"/>
        <end position="664"/>
    </location>
</feature>
<dbReference type="Gene3D" id="3.30.40.10">
    <property type="entry name" value="Zinc/RING finger domain, C3HC4 (zinc finger)"/>
    <property type="match status" value="1"/>
</dbReference>
<dbReference type="InterPro" id="IPR011011">
    <property type="entry name" value="Znf_FYVE_PHD"/>
</dbReference>
<name>A0A7R9A512_9CRUS</name>
<reference evidence="12" key="1">
    <citation type="submission" date="2020-11" db="EMBL/GenBank/DDBJ databases">
        <authorList>
            <person name="Tran Van P."/>
        </authorList>
    </citation>
    <scope>NUCLEOTIDE SEQUENCE</scope>
</reference>
<keyword evidence="2 7" id="KW-0863">Zinc-finger</keyword>
<dbReference type="SMART" id="SM00249">
    <property type="entry name" value="PHD"/>
    <property type="match status" value="1"/>
</dbReference>
<protein>
    <recommendedName>
        <fullName evidence="14">Protein kinase C-binding protein 1</fullName>
    </recommendedName>
</protein>
<evidence type="ECO:0000256" key="1">
    <source>
        <dbReference type="ARBA" id="ARBA00022723"/>
    </source>
</evidence>
<evidence type="ECO:0000256" key="2">
    <source>
        <dbReference type="ARBA" id="ARBA00022771"/>
    </source>
</evidence>
<evidence type="ECO:0000256" key="6">
    <source>
        <dbReference type="PROSITE-ProRule" id="PRU00035"/>
    </source>
</evidence>
<evidence type="ECO:0000259" key="11">
    <source>
        <dbReference type="PROSITE" id="PS51058"/>
    </source>
</evidence>
<dbReference type="PANTHER" id="PTHR46453">
    <property type="entry name" value="PROTEIN KINASE C-BINDING PROTEIN 1"/>
    <property type="match status" value="1"/>
</dbReference>
<feature type="region of interest" description="Disordered" evidence="8">
    <location>
        <begin position="599"/>
        <end position="618"/>
    </location>
</feature>
<feature type="region of interest" description="Disordered" evidence="8">
    <location>
        <begin position="719"/>
        <end position="742"/>
    </location>
</feature>
<feature type="domain" description="CXXC-type" evidence="11">
    <location>
        <begin position="1095"/>
        <end position="1135"/>
    </location>
</feature>
<dbReference type="PROSITE" id="PS50014">
    <property type="entry name" value="BROMODOMAIN_2"/>
    <property type="match status" value="1"/>
</dbReference>
<feature type="domain" description="PWWP" evidence="10">
    <location>
        <begin position="329"/>
        <end position="379"/>
    </location>
</feature>
<dbReference type="InterPro" id="IPR036427">
    <property type="entry name" value="Bromodomain-like_sf"/>
</dbReference>
<evidence type="ECO:0000313" key="12">
    <source>
        <dbReference type="EMBL" id="CAD7246516.1"/>
    </source>
</evidence>
<evidence type="ECO:0000256" key="7">
    <source>
        <dbReference type="PROSITE-ProRule" id="PRU00509"/>
    </source>
</evidence>
<proteinExistence type="predicted"/>
<dbReference type="GO" id="GO:0005737">
    <property type="term" value="C:cytoplasm"/>
    <property type="evidence" value="ECO:0007669"/>
    <property type="project" value="TreeGrafter"/>
</dbReference>
<gene>
    <name evidence="12" type="ORF">DSTB1V02_LOCUS6365</name>
</gene>
<keyword evidence="4 6" id="KW-0103">Bromodomain</keyword>
<dbReference type="InterPro" id="IPR002857">
    <property type="entry name" value="Znf_CXXC"/>
</dbReference>
<dbReference type="CDD" id="cd20160">
    <property type="entry name" value="PWWP_PRKCBP1"/>
    <property type="match status" value="1"/>
</dbReference>
<dbReference type="OrthoDB" id="298344at2759"/>
<dbReference type="Proteomes" id="UP000677054">
    <property type="component" value="Unassembled WGS sequence"/>
</dbReference>
<dbReference type="PRINTS" id="PR00503">
    <property type="entry name" value="BROMODOMAIN"/>
</dbReference>
<dbReference type="GO" id="GO:0003714">
    <property type="term" value="F:transcription corepressor activity"/>
    <property type="evidence" value="ECO:0007669"/>
    <property type="project" value="TreeGrafter"/>
</dbReference>
<sequence length="1267" mass="140992">MKAENGEQRLKMALVEVNRGGLMEDMPLSASGDFINETNGHTMIKNLEKAWEVSDPSPEGNNANSVNDQVSDENDSAFSMEEVSEGQKLINSINRKRNSSSVKVEFMGARLVSKKTRVRQNNKRRRQAKVFIPRKRRKVFSGPDVKDRFCWICHKGEISGSCGGCPRSFHIQCLGEVSSPDFICSECLHQQEDDSNCKMTPRELDRVNTLLMFALQRLKSVPGCDPFLKPVPLNIYPKYMEYICHPLDLSSVEYQLKKKHYMSLDSFFSDVKWILHNCIVFNSSDSPLTTVAKKIVKLCREEISEIRVCPDCYYHAHIQPETWFTETYPHVLIWARMRSFPFWPGKAMRCTNGSVDVRFFGAHDRAWVPLKHCFLYSTECPGSTRNRRFRQGIPFKEIQAYISKVTAKFGPFRISPPKTPLPADDWISVLQAQWPKGEFTGMVTAPLQDPLTPPDFSLTRKQCNGKIARNTVKLASDEVTGPARRCLVSRKTSSGKILRILGPSKPSSQPHHDQQISLKRKDGGRRRRKAGMRRRPIVTRQQVGPNGMIQDKEEFSEHIAVKEEPLQPESRSDLSVIFLNAVEHRPQVHLKPQSLLQAQSLHRRESRSGGGKFNNTTTWTQVMESAVQSKNKELDRVTPPSMSRETTQNGAENEERQVLEESASHDGVASPDAFTGDASSHVSNPRNKDSESSQEEASMDLAMHKFLGSLHLQAMNATEVEVETPGEESVEEDPLALDGPEPEELDAAPAPTRLQVSSSIQISIVDPSNPKPSSSKSVEREVEIVKVNEKGELQKHGSAKRGFSSEYVQNLEKVIESVTDKHPRLNRLPNVMQQPKVTTNPKRANVTIVPIPSKSSGNSFAQALNAGPPNVVWRGRAPVVSNGGISVKDFAHPAPGNCFSPILQAPKGGAVSLMNAIAGTSSPLPASPASSSMTTVFNADVGPVHREVFESLLRETGNMGSPEATIKTLQLENERLKWKHAQEMTEVKKSFELQLLEHKKLFDLESQRLRQTWEQETKKTIEEVKKKQWFVISAQMEKHWPMHVDTCSHSTENNDTPMAPNQDISTADEDAGNTSIEAVEIGTTWVPQVVCGNDAKPRRTRCHVCSGCKEKQNCGTCRYCLNKRMRKACIKRRCISLHPRNKIIEKGVISCKSPEERMSPASGNGENVSYPITVSPSDHVSLHSPSPPISTSSAPDPITALSHQPHILFSSQPQALDQLLHEGGGVAPAALLYPCPVIICSDPEISSPPHSDPSPSCSHSSSAPPFI</sequence>
<feature type="compositionally biased region" description="Polar residues" evidence="8">
    <location>
        <begin position="640"/>
        <end position="651"/>
    </location>
</feature>
<dbReference type="GO" id="GO:0008270">
    <property type="term" value="F:zinc ion binding"/>
    <property type="evidence" value="ECO:0007669"/>
    <property type="project" value="UniProtKB-KW"/>
</dbReference>
<dbReference type="InterPro" id="IPR056987">
    <property type="entry name" value="ZMYND8_CC"/>
</dbReference>
<dbReference type="GO" id="GO:0005634">
    <property type="term" value="C:nucleus"/>
    <property type="evidence" value="ECO:0007669"/>
    <property type="project" value="TreeGrafter"/>
</dbReference>
<evidence type="ECO:0000256" key="3">
    <source>
        <dbReference type="ARBA" id="ARBA00022833"/>
    </source>
</evidence>
<feature type="compositionally biased region" description="Basic residues" evidence="8">
    <location>
        <begin position="522"/>
        <end position="533"/>
    </location>
</feature>
<dbReference type="InterPro" id="IPR001965">
    <property type="entry name" value="Znf_PHD"/>
</dbReference>
<dbReference type="PROSITE" id="PS50812">
    <property type="entry name" value="PWWP"/>
    <property type="match status" value="1"/>
</dbReference>
<keyword evidence="1" id="KW-0479">Metal-binding</keyword>
<feature type="region of interest" description="Disordered" evidence="8">
    <location>
        <begin position="1246"/>
        <end position="1267"/>
    </location>
</feature>
<dbReference type="SUPFAM" id="SSF63748">
    <property type="entry name" value="Tudor/PWWP/MBT"/>
    <property type="match status" value="1"/>
</dbReference>
<dbReference type="GO" id="GO:0003677">
    <property type="term" value="F:DNA binding"/>
    <property type="evidence" value="ECO:0007669"/>
    <property type="project" value="UniProtKB-KW"/>
</dbReference>
<dbReference type="SUPFAM" id="SSF57903">
    <property type="entry name" value="FYVE/PHD zinc finger"/>
    <property type="match status" value="1"/>
</dbReference>
<feature type="compositionally biased region" description="Acidic residues" evidence="8">
    <location>
        <begin position="720"/>
        <end position="742"/>
    </location>
</feature>
<evidence type="ECO:0008006" key="14">
    <source>
        <dbReference type="Google" id="ProtNLM"/>
    </source>
</evidence>
<feature type="region of interest" description="Disordered" evidence="8">
    <location>
        <begin position="627"/>
        <end position="697"/>
    </location>
</feature>
<dbReference type="AlphaFoldDB" id="A0A7R9A512"/>
<feature type="domain" description="Bromo" evidence="9">
    <location>
        <begin position="219"/>
        <end position="289"/>
    </location>
</feature>
<dbReference type="SMART" id="SM00297">
    <property type="entry name" value="BROMO"/>
    <property type="match status" value="1"/>
</dbReference>
<dbReference type="PROSITE" id="PS51058">
    <property type="entry name" value="ZF_CXXC"/>
    <property type="match status" value="1"/>
</dbReference>
<feature type="region of interest" description="Disordered" evidence="8">
    <location>
        <begin position="501"/>
        <end position="533"/>
    </location>
</feature>
<evidence type="ECO:0000256" key="4">
    <source>
        <dbReference type="ARBA" id="ARBA00023117"/>
    </source>
</evidence>
<evidence type="ECO:0000313" key="13">
    <source>
        <dbReference type="Proteomes" id="UP000677054"/>
    </source>
</evidence>
<dbReference type="InterPro" id="IPR000313">
    <property type="entry name" value="PWWP_dom"/>
</dbReference>
<dbReference type="Gene3D" id="1.20.920.10">
    <property type="entry name" value="Bromodomain-like"/>
    <property type="match status" value="1"/>
</dbReference>
<dbReference type="Gene3D" id="2.30.30.140">
    <property type="match status" value="1"/>
</dbReference>
<evidence type="ECO:0000256" key="5">
    <source>
        <dbReference type="ARBA" id="ARBA00023125"/>
    </source>
</evidence>
<dbReference type="Pfam" id="PF00439">
    <property type="entry name" value="Bromodomain"/>
    <property type="match status" value="1"/>
</dbReference>
<dbReference type="SUPFAM" id="SSF47370">
    <property type="entry name" value="Bromodomain"/>
    <property type="match status" value="1"/>
</dbReference>
<dbReference type="InterPro" id="IPR013083">
    <property type="entry name" value="Znf_RING/FYVE/PHD"/>
</dbReference>
<keyword evidence="5" id="KW-0238">DNA-binding</keyword>
<dbReference type="PANTHER" id="PTHR46453:SF5">
    <property type="entry name" value="PROTEIN KINASE C-BINDING PROTEIN 1 ISOFORM X1"/>
    <property type="match status" value="1"/>
</dbReference>
<dbReference type="EMBL" id="LR900674">
    <property type="protein sequence ID" value="CAD7246516.1"/>
    <property type="molecule type" value="Genomic_DNA"/>
</dbReference>
<keyword evidence="13" id="KW-1185">Reference proteome</keyword>
<dbReference type="EMBL" id="CAJPEV010001157">
    <property type="protein sequence ID" value="CAG0891069.1"/>
    <property type="molecule type" value="Genomic_DNA"/>
</dbReference>
<dbReference type="InterPro" id="IPR001487">
    <property type="entry name" value="Bromodomain"/>
</dbReference>
<evidence type="ECO:0000259" key="9">
    <source>
        <dbReference type="PROSITE" id="PS50014"/>
    </source>
</evidence>
<evidence type="ECO:0000256" key="8">
    <source>
        <dbReference type="SAM" id="MobiDB-lite"/>
    </source>
</evidence>
<organism evidence="12">
    <name type="scientific">Darwinula stevensoni</name>
    <dbReference type="NCBI Taxonomy" id="69355"/>
    <lineage>
        <taxon>Eukaryota</taxon>
        <taxon>Metazoa</taxon>
        <taxon>Ecdysozoa</taxon>
        <taxon>Arthropoda</taxon>
        <taxon>Crustacea</taxon>
        <taxon>Oligostraca</taxon>
        <taxon>Ostracoda</taxon>
        <taxon>Podocopa</taxon>
        <taxon>Podocopida</taxon>
        <taxon>Darwinulocopina</taxon>
        <taxon>Darwinuloidea</taxon>
        <taxon>Darwinulidae</taxon>
        <taxon>Darwinula</taxon>
    </lineage>
</organism>
<dbReference type="Pfam" id="PF23460">
    <property type="entry name" value="ZMYND8_CC"/>
    <property type="match status" value="1"/>
</dbReference>
<keyword evidence="3" id="KW-0862">Zinc</keyword>
<evidence type="ECO:0000259" key="10">
    <source>
        <dbReference type="PROSITE" id="PS50812"/>
    </source>
</evidence>
<accession>A0A7R9A512</accession>